<sequence length="152" mass="17571">MDEQISVDTLIQSFKEISKQLAAPRLKSIGDHLRRHELSLNQYSILAFVKENRHSSSSQLAAKLNLKAASITYLVDSLEKRGLVERMSNPEDRRSHYIRLTEAGEELIPIPEDDALLARQFEQLSADDKDILYLILRLMKNKFIFSDRRDET</sequence>
<dbReference type="EMBL" id="JBHUMY010000012">
    <property type="protein sequence ID" value="MFD2661109.1"/>
    <property type="molecule type" value="Genomic_DNA"/>
</dbReference>
<reference evidence="6" key="1">
    <citation type="journal article" date="2019" name="Int. J. Syst. Evol. Microbiol.">
        <title>The Global Catalogue of Microorganisms (GCM) 10K type strain sequencing project: providing services to taxonomists for standard genome sequencing and annotation.</title>
        <authorList>
            <consortium name="The Broad Institute Genomics Platform"/>
            <consortium name="The Broad Institute Genome Sequencing Center for Infectious Disease"/>
            <person name="Wu L."/>
            <person name="Ma J."/>
        </authorList>
    </citation>
    <scope>NUCLEOTIDE SEQUENCE [LARGE SCALE GENOMIC DNA]</scope>
    <source>
        <strain evidence="6">TISTR 1827</strain>
    </source>
</reference>
<evidence type="ECO:0000313" key="5">
    <source>
        <dbReference type="EMBL" id="MFD2661109.1"/>
    </source>
</evidence>
<evidence type="ECO:0000256" key="2">
    <source>
        <dbReference type="ARBA" id="ARBA00023125"/>
    </source>
</evidence>
<dbReference type="InterPro" id="IPR036388">
    <property type="entry name" value="WH-like_DNA-bd_sf"/>
</dbReference>
<evidence type="ECO:0000313" key="6">
    <source>
        <dbReference type="Proteomes" id="UP001597493"/>
    </source>
</evidence>
<dbReference type="PRINTS" id="PR00598">
    <property type="entry name" value="HTHMARR"/>
</dbReference>
<keyword evidence="1" id="KW-0805">Transcription regulation</keyword>
<dbReference type="PROSITE" id="PS50995">
    <property type="entry name" value="HTH_MARR_2"/>
    <property type="match status" value="1"/>
</dbReference>
<keyword evidence="6" id="KW-1185">Reference proteome</keyword>
<dbReference type="InterPro" id="IPR036390">
    <property type="entry name" value="WH_DNA-bd_sf"/>
</dbReference>
<protein>
    <submittedName>
        <fullName evidence="5">MarR family winged helix-turn-helix transcriptional regulator</fullName>
    </submittedName>
</protein>
<dbReference type="PANTHER" id="PTHR33164">
    <property type="entry name" value="TRANSCRIPTIONAL REGULATOR, MARR FAMILY"/>
    <property type="match status" value="1"/>
</dbReference>
<evidence type="ECO:0000256" key="1">
    <source>
        <dbReference type="ARBA" id="ARBA00023015"/>
    </source>
</evidence>
<dbReference type="InterPro" id="IPR039422">
    <property type="entry name" value="MarR/SlyA-like"/>
</dbReference>
<dbReference type="SMART" id="SM00347">
    <property type="entry name" value="HTH_MARR"/>
    <property type="match status" value="1"/>
</dbReference>
<name>A0ABW5QXM3_9BACL</name>
<dbReference type="InterPro" id="IPR000835">
    <property type="entry name" value="HTH_MarR-typ"/>
</dbReference>
<dbReference type="PROSITE" id="PS01117">
    <property type="entry name" value="HTH_MARR_1"/>
    <property type="match status" value="1"/>
</dbReference>
<dbReference type="RefSeq" id="WP_379273470.1">
    <property type="nucleotide sequence ID" value="NZ_JBHUGT010000024.1"/>
</dbReference>
<organism evidence="5 6">
    <name type="scientific">Paenibacillus thailandensis</name>
    <dbReference type="NCBI Taxonomy" id="393250"/>
    <lineage>
        <taxon>Bacteria</taxon>
        <taxon>Bacillati</taxon>
        <taxon>Bacillota</taxon>
        <taxon>Bacilli</taxon>
        <taxon>Bacillales</taxon>
        <taxon>Paenibacillaceae</taxon>
        <taxon>Paenibacillus</taxon>
    </lineage>
</organism>
<dbReference type="SUPFAM" id="SSF46785">
    <property type="entry name" value="Winged helix' DNA-binding domain"/>
    <property type="match status" value="1"/>
</dbReference>
<gene>
    <name evidence="5" type="ORF">ACFSW5_12685</name>
</gene>
<dbReference type="Proteomes" id="UP001597493">
    <property type="component" value="Unassembled WGS sequence"/>
</dbReference>
<keyword evidence="3" id="KW-0804">Transcription</keyword>
<keyword evidence="2" id="KW-0238">DNA-binding</keyword>
<evidence type="ECO:0000259" key="4">
    <source>
        <dbReference type="PROSITE" id="PS50995"/>
    </source>
</evidence>
<dbReference type="InterPro" id="IPR023187">
    <property type="entry name" value="Tscrpt_reg_MarR-type_CS"/>
</dbReference>
<accession>A0ABW5QXM3</accession>
<dbReference type="PANTHER" id="PTHR33164:SF43">
    <property type="entry name" value="HTH-TYPE TRANSCRIPTIONAL REPRESSOR YETL"/>
    <property type="match status" value="1"/>
</dbReference>
<dbReference type="Gene3D" id="1.10.10.10">
    <property type="entry name" value="Winged helix-like DNA-binding domain superfamily/Winged helix DNA-binding domain"/>
    <property type="match status" value="1"/>
</dbReference>
<comment type="caution">
    <text evidence="5">The sequence shown here is derived from an EMBL/GenBank/DDBJ whole genome shotgun (WGS) entry which is preliminary data.</text>
</comment>
<dbReference type="Pfam" id="PF01047">
    <property type="entry name" value="MarR"/>
    <property type="match status" value="1"/>
</dbReference>
<evidence type="ECO:0000256" key="3">
    <source>
        <dbReference type="ARBA" id="ARBA00023163"/>
    </source>
</evidence>
<proteinExistence type="predicted"/>
<feature type="domain" description="HTH marR-type" evidence="4">
    <location>
        <begin position="7"/>
        <end position="141"/>
    </location>
</feature>